<feature type="transmembrane region" description="Helical" evidence="1">
    <location>
        <begin position="61"/>
        <end position="80"/>
    </location>
</feature>
<keyword evidence="1" id="KW-0472">Membrane</keyword>
<protein>
    <submittedName>
        <fullName evidence="2">Uncharacterized protein</fullName>
    </submittedName>
</protein>
<organism evidence="2 3">
    <name type="scientific">Fischerella major NIES-592</name>
    <dbReference type="NCBI Taxonomy" id="210994"/>
    <lineage>
        <taxon>Bacteria</taxon>
        <taxon>Bacillati</taxon>
        <taxon>Cyanobacteriota</taxon>
        <taxon>Cyanophyceae</taxon>
        <taxon>Nostocales</taxon>
        <taxon>Hapalosiphonaceae</taxon>
        <taxon>Fischerella</taxon>
    </lineage>
</organism>
<comment type="caution">
    <text evidence="2">The sequence shown here is derived from an EMBL/GenBank/DDBJ whole genome shotgun (WGS) entry which is preliminary data.</text>
</comment>
<feature type="transmembrane region" description="Helical" evidence="1">
    <location>
        <begin position="92"/>
        <end position="114"/>
    </location>
</feature>
<keyword evidence="1" id="KW-0812">Transmembrane</keyword>
<dbReference type="AlphaFoldDB" id="A0A1U7H1Z9"/>
<dbReference type="Proteomes" id="UP000186391">
    <property type="component" value="Unassembled WGS sequence"/>
</dbReference>
<keyword evidence="3" id="KW-1185">Reference proteome</keyword>
<dbReference type="EMBL" id="MRCA01000003">
    <property type="protein sequence ID" value="OKH15019.1"/>
    <property type="molecule type" value="Genomic_DNA"/>
</dbReference>
<accession>A0A1U7H1Z9</accession>
<sequence length="247" mass="27819">MFHEDLITVRDDLKGLDISLSELQYLTNLPVNDELVIIINPIKQTLQSFIQKAKGPEGATIIFLGITILVVSYLVFDILAKSLIIGTFLPSWILLIAFVGVGAAITQLILYLIWKQKKKLVKTNITPSLEMLLIDVDRYNAVIKAIDINDQIEAAGNLGVTIKERSKVIEALQLTKADLIRALKTERILRENRKFIISNSELFMNNLATLTAMQVPEQASEHGKLLNEALQIALDVQHEMRRLQNQH</sequence>
<evidence type="ECO:0000313" key="3">
    <source>
        <dbReference type="Proteomes" id="UP000186391"/>
    </source>
</evidence>
<name>A0A1U7H1Z9_9CYAN</name>
<dbReference type="OrthoDB" id="510625at2"/>
<reference evidence="2 3" key="1">
    <citation type="submission" date="2016-11" db="EMBL/GenBank/DDBJ databases">
        <title>Draft Genome Sequences of Nine Cyanobacterial Strains from Diverse Habitats.</title>
        <authorList>
            <person name="Zhu T."/>
            <person name="Hou S."/>
            <person name="Lu X."/>
            <person name="Hess W.R."/>
        </authorList>
    </citation>
    <scope>NUCLEOTIDE SEQUENCE [LARGE SCALE GENOMIC DNA]</scope>
    <source>
        <strain evidence="2 3">NIES-592</strain>
    </source>
</reference>
<keyword evidence="1" id="KW-1133">Transmembrane helix</keyword>
<evidence type="ECO:0000256" key="1">
    <source>
        <dbReference type="SAM" id="Phobius"/>
    </source>
</evidence>
<gene>
    <name evidence="2" type="ORF">NIES592_09100</name>
</gene>
<proteinExistence type="predicted"/>
<dbReference type="RefSeq" id="WP_073555564.1">
    <property type="nucleotide sequence ID" value="NZ_MRCA01000003.1"/>
</dbReference>
<evidence type="ECO:0000313" key="2">
    <source>
        <dbReference type="EMBL" id="OKH15019.1"/>
    </source>
</evidence>